<accession>A0A0C2MEH5</accession>
<name>A0A0C2MEH5_THEKT</name>
<gene>
    <name evidence="1" type="ORF">RF11_08986</name>
</gene>
<dbReference type="Proteomes" id="UP000031668">
    <property type="component" value="Unassembled WGS sequence"/>
</dbReference>
<dbReference type="EMBL" id="JWZT01004873">
    <property type="protein sequence ID" value="KII62809.1"/>
    <property type="molecule type" value="Genomic_DNA"/>
</dbReference>
<protein>
    <submittedName>
        <fullName evidence="1">Uncharacterized protein</fullName>
    </submittedName>
</protein>
<proteinExistence type="predicted"/>
<keyword evidence="2" id="KW-1185">Reference proteome</keyword>
<organism evidence="1 2">
    <name type="scientific">Thelohanellus kitauei</name>
    <name type="common">Myxosporean</name>
    <dbReference type="NCBI Taxonomy" id="669202"/>
    <lineage>
        <taxon>Eukaryota</taxon>
        <taxon>Metazoa</taxon>
        <taxon>Cnidaria</taxon>
        <taxon>Myxozoa</taxon>
        <taxon>Myxosporea</taxon>
        <taxon>Bivalvulida</taxon>
        <taxon>Platysporina</taxon>
        <taxon>Myxobolidae</taxon>
        <taxon>Thelohanellus</taxon>
    </lineage>
</organism>
<evidence type="ECO:0000313" key="1">
    <source>
        <dbReference type="EMBL" id="KII62809.1"/>
    </source>
</evidence>
<dbReference type="AlphaFoldDB" id="A0A0C2MEH5"/>
<reference evidence="1 2" key="1">
    <citation type="journal article" date="2014" name="Genome Biol. Evol.">
        <title>The genome of the myxosporean Thelohanellus kitauei shows adaptations to nutrient acquisition within its fish host.</title>
        <authorList>
            <person name="Yang Y."/>
            <person name="Xiong J."/>
            <person name="Zhou Z."/>
            <person name="Huo F."/>
            <person name="Miao W."/>
            <person name="Ran C."/>
            <person name="Liu Y."/>
            <person name="Zhang J."/>
            <person name="Feng J."/>
            <person name="Wang M."/>
            <person name="Wang M."/>
            <person name="Wang L."/>
            <person name="Yao B."/>
        </authorList>
    </citation>
    <scope>NUCLEOTIDE SEQUENCE [LARGE SCALE GENOMIC DNA]</scope>
    <source>
        <strain evidence="1">Wuqing</strain>
    </source>
</reference>
<comment type="caution">
    <text evidence="1">The sequence shown here is derived from an EMBL/GenBank/DDBJ whole genome shotgun (WGS) entry which is preliminary data.</text>
</comment>
<evidence type="ECO:0000313" key="2">
    <source>
        <dbReference type="Proteomes" id="UP000031668"/>
    </source>
</evidence>
<sequence>MLPRQHKYKQVSEDVRKRGITFLEANPDVSITEAANTVSINQRTLNSIFIRRTESMIGSSKGYARNTKVKKIHLQLINEQMKLNPMITLFDLFLKHEIFPKSLRKRLNCHR</sequence>